<accession>A0A919FLN3</accession>
<comment type="caution">
    <text evidence="2">The sequence shown here is derived from an EMBL/GenBank/DDBJ whole genome shotgun (WGS) entry which is preliminary data.</text>
</comment>
<evidence type="ECO:0000313" key="3">
    <source>
        <dbReference type="Proteomes" id="UP000617734"/>
    </source>
</evidence>
<reference evidence="2" key="1">
    <citation type="journal article" date="2014" name="Int. J. Syst. Evol. Microbiol.">
        <title>Complete genome sequence of Corynebacterium casei LMG S-19264T (=DSM 44701T), isolated from a smear-ripened cheese.</title>
        <authorList>
            <consortium name="US DOE Joint Genome Institute (JGI-PGF)"/>
            <person name="Walter F."/>
            <person name="Albersmeier A."/>
            <person name="Kalinowski J."/>
            <person name="Ruckert C."/>
        </authorList>
    </citation>
    <scope>NUCLEOTIDE SEQUENCE</scope>
    <source>
        <strain evidence="2">JCM 4646</strain>
    </source>
</reference>
<keyword evidence="1" id="KW-1133">Transmembrane helix</keyword>
<reference evidence="2" key="2">
    <citation type="submission" date="2020-09" db="EMBL/GenBank/DDBJ databases">
        <authorList>
            <person name="Sun Q."/>
            <person name="Ohkuma M."/>
        </authorList>
    </citation>
    <scope>NUCLEOTIDE SEQUENCE</scope>
    <source>
        <strain evidence="2">JCM 4646</strain>
    </source>
</reference>
<dbReference type="RefSeq" id="WP_190210891.1">
    <property type="nucleotide sequence ID" value="NZ_BNBO01000010.1"/>
</dbReference>
<organism evidence="2 3">
    <name type="scientific">Kitasatospora indigofera</name>
    <dbReference type="NCBI Taxonomy" id="67307"/>
    <lineage>
        <taxon>Bacteria</taxon>
        <taxon>Bacillati</taxon>
        <taxon>Actinomycetota</taxon>
        <taxon>Actinomycetes</taxon>
        <taxon>Kitasatosporales</taxon>
        <taxon>Streptomycetaceae</taxon>
        <taxon>Kitasatospora</taxon>
    </lineage>
</organism>
<feature type="transmembrane region" description="Helical" evidence="1">
    <location>
        <begin position="12"/>
        <end position="30"/>
    </location>
</feature>
<feature type="transmembrane region" description="Helical" evidence="1">
    <location>
        <begin position="42"/>
        <end position="62"/>
    </location>
</feature>
<protein>
    <submittedName>
        <fullName evidence="2">Uncharacterized protein</fullName>
    </submittedName>
</protein>
<name>A0A919FLN3_9ACTN</name>
<feature type="transmembrane region" description="Helical" evidence="1">
    <location>
        <begin position="74"/>
        <end position="96"/>
    </location>
</feature>
<dbReference type="GeneID" id="95352978"/>
<sequence>MAASTNSRVTAVASIAAPVLLGLYGGIRLLDGSRAPGPGWTAGHLALLAGLLLFVPVFAGLRRLAAPRRPAGRAAANLAAGLALAGLLASAGQTVIDLYVGARAADRAEQNQLFDRIQGHPGVLPAFYTVGPVLFYLGLLALLVVLAAGRARRVLVWSPALVLAGTVLMAADLDFIAVGAALWLAALAPLARLGAPAGRPAAAAL</sequence>
<feature type="transmembrane region" description="Helical" evidence="1">
    <location>
        <begin position="160"/>
        <end position="186"/>
    </location>
</feature>
<evidence type="ECO:0000313" key="2">
    <source>
        <dbReference type="EMBL" id="GHH68419.1"/>
    </source>
</evidence>
<dbReference type="EMBL" id="BNBO01000010">
    <property type="protein sequence ID" value="GHH68419.1"/>
    <property type="molecule type" value="Genomic_DNA"/>
</dbReference>
<gene>
    <name evidence="2" type="ORF">GCM10018781_25290</name>
</gene>
<evidence type="ECO:0000256" key="1">
    <source>
        <dbReference type="SAM" id="Phobius"/>
    </source>
</evidence>
<feature type="transmembrane region" description="Helical" evidence="1">
    <location>
        <begin position="126"/>
        <end position="148"/>
    </location>
</feature>
<keyword evidence="1" id="KW-0472">Membrane</keyword>
<dbReference type="AlphaFoldDB" id="A0A919FLN3"/>
<dbReference type="Proteomes" id="UP000617734">
    <property type="component" value="Unassembled WGS sequence"/>
</dbReference>
<keyword evidence="1" id="KW-0812">Transmembrane</keyword>
<proteinExistence type="predicted"/>
<keyword evidence="3" id="KW-1185">Reference proteome</keyword>